<feature type="compositionally biased region" description="Basic and acidic residues" evidence="1">
    <location>
        <begin position="463"/>
        <end position="487"/>
    </location>
</feature>
<feature type="region of interest" description="Disordered" evidence="1">
    <location>
        <begin position="139"/>
        <end position="380"/>
    </location>
</feature>
<dbReference type="AlphaFoldDB" id="A0A4Y9XN18"/>
<feature type="compositionally biased region" description="Basic and acidic residues" evidence="1">
    <location>
        <begin position="292"/>
        <end position="316"/>
    </location>
</feature>
<sequence length="1011" mass="108664">MSRDSINILYLVDDVHATSSSVLDATRDTLDPSGVERHESASWASAPSGSARRAALDSHHYLDLDLDREFPWGSHRWRPSGNPDARVIHTDARRRLCDWLAELPPVQLAARNPQESATRPSLAPASAVLSHLNACPFDSRGSSLETGDSTPTSGGSGDARGRATRDSSHARTSPAPQTETHAHASPAPRTEGSTDASDTEQGGREAEGKEKGGKGYEQKKKGKEEGREESRLEHKGSEHEVHGPTGVSTDRAFVVRTAGHDPRTHPSRDDSKIVPAGTMRGDTADARSCTSDVHHISGMDAPRDDLKDVPSVRHDGAANAQCGTPDVRSPTATARRATRTSSPPLDVHGANDCLLDGHHEHPPSGELGESSDAGSATCGTKPPVLYSPAVPSSPRAFPLHLSGLPFEPGTSGSKVRGLGDTQTGRAARDSHDACAGPVPSIKDAPSTGRGGVAQGVSDAQRGGGEESTKSEGEEGCRMNRQDEHEGSKIIVPAPAGVSTNGEFVVRAASHNPRTHIRRDDSKVVPATMRGNTEDAHARTSDVPRIQLDATRCGPHVPTEVQALRCSSAAEPSLVKLAEQPDVPRTSPPLSPLQVTASTGASTSMQLVVRPGECEYRKGVHWDDLKVVPAVLLGSTADAQRGTSNIHVANVRNAVRGMHQDPTGVAAENNHDVRDVRSSVLATVPTTSDSMVAQPAKMEEGEGCGMAAGISTSSRITAPLRSSMRSTTSSPLVVDATCSTGSRTSARSSTPNRSAAHPAVGRYVPPARRTHERATLHVRNVPSAAQRFEQVMTDWKEQQRCRDKQQQEELHQREEESRLRLEAMQQRLDRKLWDMATSLKKTRRASSTVTAPSGNMHAKSSERERSPPVEPSSSTCAKVTSPVELPVLGGDKTVPEYQGDGYKKASDPFVADIYYLGNRFREELLKYSGLESMDELVSAMVATEPQKRPTIEEAVSRFAAIRDKLPWWKLRQRLVPRKESLLKRGFMGFGHVLRTTAYILLRLPAVPTPATP</sequence>
<organism evidence="2 3">
    <name type="scientific">Rhodofomes roseus</name>
    <dbReference type="NCBI Taxonomy" id="34475"/>
    <lineage>
        <taxon>Eukaryota</taxon>
        <taxon>Fungi</taxon>
        <taxon>Dikarya</taxon>
        <taxon>Basidiomycota</taxon>
        <taxon>Agaricomycotina</taxon>
        <taxon>Agaricomycetes</taxon>
        <taxon>Polyporales</taxon>
        <taxon>Rhodofomes</taxon>
    </lineage>
</organism>
<dbReference type="Proteomes" id="UP000298390">
    <property type="component" value="Unassembled WGS sequence"/>
</dbReference>
<comment type="caution">
    <text evidence="2">The sequence shown here is derived from an EMBL/GenBank/DDBJ whole genome shotgun (WGS) entry which is preliminary data.</text>
</comment>
<dbReference type="STRING" id="34475.A0A4Y9XN18"/>
<gene>
    <name evidence="2" type="ORF">EVJ58_g10718</name>
</gene>
<evidence type="ECO:0000256" key="1">
    <source>
        <dbReference type="SAM" id="MobiDB-lite"/>
    </source>
</evidence>
<feature type="region of interest" description="Disordered" evidence="1">
    <location>
        <begin position="401"/>
        <end position="495"/>
    </location>
</feature>
<dbReference type="EMBL" id="SEKV01001268">
    <property type="protein sequence ID" value="TFY51142.1"/>
    <property type="molecule type" value="Genomic_DNA"/>
</dbReference>
<feature type="region of interest" description="Disordered" evidence="1">
    <location>
        <begin position="26"/>
        <end position="49"/>
    </location>
</feature>
<feature type="compositionally biased region" description="Basic and acidic residues" evidence="1">
    <location>
        <begin position="159"/>
        <end position="169"/>
    </location>
</feature>
<feature type="compositionally biased region" description="Low complexity" evidence="1">
    <location>
        <begin position="328"/>
        <end position="344"/>
    </location>
</feature>
<accession>A0A4Y9XN18</accession>
<evidence type="ECO:0008006" key="4">
    <source>
        <dbReference type="Google" id="ProtNLM"/>
    </source>
</evidence>
<feature type="compositionally biased region" description="Low complexity" evidence="1">
    <location>
        <begin position="735"/>
        <end position="749"/>
    </location>
</feature>
<feature type="compositionally biased region" description="Polar residues" evidence="1">
    <location>
        <begin position="170"/>
        <end position="179"/>
    </location>
</feature>
<feature type="compositionally biased region" description="Basic and acidic residues" evidence="1">
    <location>
        <begin position="201"/>
        <end position="242"/>
    </location>
</feature>
<feature type="region of interest" description="Disordered" evidence="1">
    <location>
        <begin position="840"/>
        <end position="890"/>
    </location>
</feature>
<protein>
    <recommendedName>
        <fullName evidence="4">Protein kinase domain-containing protein</fullName>
    </recommendedName>
</protein>
<proteinExistence type="predicted"/>
<reference evidence="2 3" key="1">
    <citation type="submission" date="2019-01" db="EMBL/GenBank/DDBJ databases">
        <title>Genome sequencing of the rare red list fungi Fomitopsis rosea.</title>
        <authorList>
            <person name="Buettner E."/>
            <person name="Kellner H."/>
        </authorList>
    </citation>
    <scope>NUCLEOTIDE SEQUENCE [LARGE SCALE GENOMIC DNA]</scope>
    <source>
        <strain evidence="2 3">DSM 105464</strain>
    </source>
</reference>
<evidence type="ECO:0000313" key="3">
    <source>
        <dbReference type="Proteomes" id="UP000298390"/>
    </source>
</evidence>
<feature type="compositionally biased region" description="Basic and acidic residues" evidence="1">
    <location>
        <begin position="26"/>
        <end position="40"/>
    </location>
</feature>
<feature type="compositionally biased region" description="Basic and acidic residues" evidence="1">
    <location>
        <begin position="258"/>
        <end position="272"/>
    </location>
</feature>
<feature type="region of interest" description="Disordered" evidence="1">
    <location>
        <begin position="720"/>
        <end position="758"/>
    </location>
</feature>
<evidence type="ECO:0000313" key="2">
    <source>
        <dbReference type="EMBL" id="TFY51142.1"/>
    </source>
</evidence>
<name>A0A4Y9XN18_9APHY</name>